<dbReference type="Pfam" id="PF13701">
    <property type="entry name" value="DDE_Tnp_1_4"/>
    <property type="match status" value="1"/>
</dbReference>
<dbReference type="Proteomes" id="UP001596183">
    <property type="component" value="Unassembled WGS sequence"/>
</dbReference>
<feature type="compositionally biased region" description="Low complexity" evidence="1">
    <location>
        <begin position="87"/>
        <end position="104"/>
    </location>
</feature>
<reference evidence="4" key="1">
    <citation type="journal article" date="2019" name="Int. J. Syst. Evol. Microbiol.">
        <title>The Global Catalogue of Microorganisms (GCM) 10K type strain sequencing project: providing services to taxonomists for standard genome sequencing and annotation.</title>
        <authorList>
            <consortium name="The Broad Institute Genomics Platform"/>
            <consortium name="The Broad Institute Genome Sequencing Center for Infectious Disease"/>
            <person name="Wu L."/>
            <person name="Ma J."/>
        </authorList>
    </citation>
    <scope>NUCLEOTIDE SEQUENCE [LARGE SCALE GENOMIC DNA]</scope>
    <source>
        <strain evidence="4">JCM 13852</strain>
    </source>
</reference>
<proteinExistence type="predicted"/>
<dbReference type="EMBL" id="JBHSPC010000072">
    <property type="protein sequence ID" value="MFC5672710.1"/>
    <property type="molecule type" value="Genomic_DNA"/>
</dbReference>
<dbReference type="InterPro" id="IPR025668">
    <property type="entry name" value="Tnp_DDE_dom"/>
</dbReference>
<comment type="caution">
    <text evidence="3">The sequence shown here is derived from an EMBL/GenBank/DDBJ whole genome shotgun (WGS) entry which is preliminary data.</text>
</comment>
<feature type="domain" description="Transposase DDE" evidence="2">
    <location>
        <begin position="9"/>
        <end position="76"/>
    </location>
</feature>
<feature type="region of interest" description="Disordered" evidence="1">
    <location>
        <begin position="68"/>
        <end position="104"/>
    </location>
</feature>
<accession>A0ABW0XS04</accession>
<organism evidence="3 4">
    <name type="scientific">Streptomyces incanus</name>
    <dbReference type="NCBI Taxonomy" id="887453"/>
    <lineage>
        <taxon>Bacteria</taxon>
        <taxon>Bacillati</taxon>
        <taxon>Actinomycetota</taxon>
        <taxon>Actinomycetes</taxon>
        <taxon>Kitasatosporales</taxon>
        <taxon>Streptomycetaceae</taxon>
        <taxon>Streptomyces</taxon>
    </lineage>
</organism>
<keyword evidence="4" id="KW-1185">Reference proteome</keyword>
<evidence type="ECO:0000313" key="3">
    <source>
        <dbReference type="EMBL" id="MFC5672710.1"/>
    </source>
</evidence>
<protein>
    <submittedName>
        <fullName evidence="3">Transposase</fullName>
    </submittedName>
</protein>
<name>A0ABW0XS04_9ACTN</name>
<sequence>MRDQKASGTSLLPSRELEVNAAWLTATTLAADLRCWFQLLALDGELAKATPKTLRYRILHVPARLVHGQRKRRLSLDPPTKTGPEQPSSRSAAPSGRSAPSPLR</sequence>
<evidence type="ECO:0000259" key="2">
    <source>
        <dbReference type="Pfam" id="PF13701"/>
    </source>
</evidence>
<gene>
    <name evidence="3" type="ORF">ACFP2V_22115</name>
</gene>
<evidence type="ECO:0000313" key="4">
    <source>
        <dbReference type="Proteomes" id="UP001596183"/>
    </source>
</evidence>
<evidence type="ECO:0000256" key="1">
    <source>
        <dbReference type="SAM" id="MobiDB-lite"/>
    </source>
</evidence>
<dbReference type="RefSeq" id="WP_381215147.1">
    <property type="nucleotide sequence ID" value="NZ_JBHSPC010000072.1"/>
</dbReference>